<keyword evidence="3" id="KW-1185">Reference proteome</keyword>
<gene>
    <name evidence="2" type="ORF">HUJ06_022088</name>
</gene>
<comment type="caution">
    <text evidence="2">The sequence shown here is derived from an EMBL/GenBank/DDBJ whole genome shotgun (WGS) entry which is preliminary data.</text>
</comment>
<accession>A0A822XPG1</accession>
<evidence type="ECO:0000313" key="2">
    <source>
        <dbReference type="EMBL" id="DAD20625.1"/>
    </source>
</evidence>
<dbReference type="EMBL" id="DUZY01000001">
    <property type="protein sequence ID" value="DAD20625.1"/>
    <property type="molecule type" value="Genomic_DNA"/>
</dbReference>
<dbReference type="Proteomes" id="UP000607653">
    <property type="component" value="Unassembled WGS sequence"/>
</dbReference>
<reference evidence="2 3" key="1">
    <citation type="journal article" date="2020" name="Mol. Biol. Evol.">
        <title>Distinct Expression and Methylation Patterns for Genes with Different Fates following a Single Whole-Genome Duplication in Flowering Plants.</title>
        <authorList>
            <person name="Shi T."/>
            <person name="Rahmani R.S."/>
            <person name="Gugger P.F."/>
            <person name="Wang M."/>
            <person name="Li H."/>
            <person name="Zhang Y."/>
            <person name="Li Z."/>
            <person name="Wang Q."/>
            <person name="Van de Peer Y."/>
            <person name="Marchal K."/>
            <person name="Chen J."/>
        </authorList>
    </citation>
    <scope>NUCLEOTIDE SEQUENCE [LARGE SCALE GENOMIC DNA]</scope>
    <source>
        <tissue evidence="2">Leaf</tissue>
    </source>
</reference>
<dbReference type="AlphaFoldDB" id="A0A822XPG1"/>
<evidence type="ECO:0000313" key="3">
    <source>
        <dbReference type="Proteomes" id="UP000607653"/>
    </source>
</evidence>
<feature type="region of interest" description="Disordered" evidence="1">
    <location>
        <begin position="30"/>
        <end position="56"/>
    </location>
</feature>
<name>A0A822XPG1_NELNU</name>
<sequence>MSELEDNDSPYSSSSSYNNGYFEYEYDCYSDADDYDDDDDDDARDDNDHEEEEIDYDFLSGEVERLSLLDNNLDFFGTASRYISHRYPYRSEDYGDAVFCFEDDYVDGFEEDDAPGSEFDANFSDFDFL</sequence>
<protein>
    <submittedName>
        <fullName evidence="2">Uncharacterized protein</fullName>
    </submittedName>
</protein>
<proteinExistence type="predicted"/>
<organism evidence="2 3">
    <name type="scientific">Nelumbo nucifera</name>
    <name type="common">Sacred lotus</name>
    <dbReference type="NCBI Taxonomy" id="4432"/>
    <lineage>
        <taxon>Eukaryota</taxon>
        <taxon>Viridiplantae</taxon>
        <taxon>Streptophyta</taxon>
        <taxon>Embryophyta</taxon>
        <taxon>Tracheophyta</taxon>
        <taxon>Spermatophyta</taxon>
        <taxon>Magnoliopsida</taxon>
        <taxon>Proteales</taxon>
        <taxon>Nelumbonaceae</taxon>
        <taxon>Nelumbo</taxon>
    </lineage>
</organism>
<evidence type="ECO:0000256" key="1">
    <source>
        <dbReference type="SAM" id="MobiDB-lite"/>
    </source>
</evidence>